<dbReference type="AlphaFoldDB" id="A0A9D4R6F0"/>
<organism evidence="2 3">
    <name type="scientific">Dreissena polymorpha</name>
    <name type="common">Zebra mussel</name>
    <name type="synonym">Mytilus polymorpha</name>
    <dbReference type="NCBI Taxonomy" id="45954"/>
    <lineage>
        <taxon>Eukaryota</taxon>
        <taxon>Metazoa</taxon>
        <taxon>Spiralia</taxon>
        <taxon>Lophotrochozoa</taxon>
        <taxon>Mollusca</taxon>
        <taxon>Bivalvia</taxon>
        <taxon>Autobranchia</taxon>
        <taxon>Heteroconchia</taxon>
        <taxon>Euheterodonta</taxon>
        <taxon>Imparidentia</taxon>
        <taxon>Neoheterodontei</taxon>
        <taxon>Myida</taxon>
        <taxon>Dreissenoidea</taxon>
        <taxon>Dreissenidae</taxon>
        <taxon>Dreissena</taxon>
    </lineage>
</organism>
<dbReference type="Proteomes" id="UP000828390">
    <property type="component" value="Unassembled WGS sequence"/>
</dbReference>
<evidence type="ECO:0000313" key="2">
    <source>
        <dbReference type="EMBL" id="KAH3855958.1"/>
    </source>
</evidence>
<comment type="caution">
    <text evidence="2">The sequence shown here is derived from an EMBL/GenBank/DDBJ whole genome shotgun (WGS) entry which is preliminary data.</text>
</comment>
<reference evidence="2" key="1">
    <citation type="journal article" date="2019" name="bioRxiv">
        <title>The Genome of the Zebra Mussel, Dreissena polymorpha: A Resource for Invasive Species Research.</title>
        <authorList>
            <person name="McCartney M.A."/>
            <person name="Auch B."/>
            <person name="Kono T."/>
            <person name="Mallez S."/>
            <person name="Zhang Y."/>
            <person name="Obille A."/>
            <person name="Becker A."/>
            <person name="Abrahante J.E."/>
            <person name="Garbe J."/>
            <person name="Badalamenti J.P."/>
            <person name="Herman A."/>
            <person name="Mangelson H."/>
            <person name="Liachko I."/>
            <person name="Sullivan S."/>
            <person name="Sone E.D."/>
            <person name="Koren S."/>
            <person name="Silverstein K.A.T."/>
            <person name="Beckman K.B."/>
            <person name="Gohl D.M."/>
        </authorList>
    </citation>
    <scope>NUCLEOTIDE SEQUENCE</scope>
    <source>
        <strain evidence="2">Duluth1</strain>
        <tissue evidence="2">Whole animal</tissue>
    </source>
</reference>
<keyword evidence="3" id="KW-1185">Reference proteome</keyword>
<proteinExistence type="predicted"/>
<protein>
    <submittedName>
        <fullName evidence="2">Uncharacterized protein</fullName>
    </submittedName>
</protein>
<name>A0A9D4R6F0_DREPO</name>
<keyword evidence="1" id="KW-0812">Transmembrane</keyword>
<keyword evidence="1" id="KW-1133">Transmembrane helix</keyword>
<reference evidence="2" key="2">
    <citation type="submission" date="2020-11" db="EMBL/GenBank/DDBJ databases">
        <authorList>
            <person name="McCartney M.A."/>
            <person name="Auch B."/>
            <person name="Kono T."/>
            <person name="Mallez S."/>
            <person name="Becker A."/>
            <person name="Gohl D.M."/>
            <person name="Silverstein K.A.T."/>
            <person name="Koren S."/>
            <person name="Bechman K.B."/>
            <person name="Herman A."/>
            <person name="Abrahante J.E."/>
            <person name="Garbe J."/>
        </authorList>
    </citation>
    <scope>NUCLEOTIDE SEQUENCE</scope>
    <source>
        <strain evidence="2">Duluth1</strain>
        <tissue evidence="2">Whole animal</tissue>
    </source>
</reference>
<accession>A0A9D4R6F0</accession>
<gene>
    <name evidence="2" type="ORF">DPMN_098535</name>
</gene>
<feature type="transmembrane region" description="Helical" evidence="1">
    <location>
        <begin position="51"/>
        <end position="72"/>
    </location>
</feature>
<evidence type="ECO:0000313" key="3">
    <source>
        <dbReference type="Proteomes" id="UP000828390"/>
    </source>
</evidence>
<sequence length="73" mass="8044">METRRRSALVDISDTVSVSPARETMALVRALCSFTGSRILTWILFTFVDVKHAVCAVPPFIAYTGIIAWSILA</sequence>
<feature type="transmembrane region" description="Helical" evidence="1">
    <location>
        <begin position="26"/>
        <end position="45"/>
    </location>
</feature>
<keyword evidence="1" id="KW-0472">Membrane</keyword>
<dbReference type="EMBL" id="JAIWYP010000003">
    <property type="protein sequence ID" value="KAH3855958.1"/>
    <property type="molecule type" value="Genomic_DNA"/>
</dbReference>
<evidence type="ECO:0000256" key="1">
    <source>
        <dbReference type="SAM" id="Phobius"/>
    </source>
</evidence>